<dbReference type="InterPro" id="IPR036427">
    <property type="entry name" value="Bromodomain-like_sf"/>
</dbReference>
<feature type="compositionally biased region" description="Low complexity" evidence="5">
    <location>
        <begin position="142"/>
        <end position="154"/>
    </location>
</feature>
<evidence type="ECO:0000256" key="5">
    <source>
        <dbReference type="SAM" id="MobiDB-lite"/>
    </source>
</evidence>
<dbReference type="VEuPathDB" id="TriTrypDB:LMJFC_140008900"/>
<dbReference type="Gene3D" id="1.20.920.10">
    <property type="entry name" value="Bromodomain-like"/>
    <property type="match status" value="1"/>
</dbReference>
<evidence type="ECO:0000256" key="4">
    <source>
        <dbReference type="ARBA" id="ARBA00023117"/>
    </source>
</evidence>
<dbReference type="KEGG" id="lma:LMJF_14_0360"/>
<evidence type="ECO:0000256" key="3">
    <source>
        <dbReference type="ARBA" id="ARBA00022833"/>
    </source>
</evidence>
<evidence type="ECO:0000313" key="8">
    <source>
        <dbReference type="Proteomes" id="UP000000542"/>
    </source>
</evidence>
<dbReference type="PROSITE" id="PS51050">
    <property type="entry name" value="ZF_CW"/>
    <property type="match status" value="1"/>
</dbReference>
<dbReference type="AlphaFoldDB" id="Q4QFU9"/>
<evidence type="ECO:0000256" key="1">
    <source>
        <dbReference type="ARBA" id="ARBA00022723"/>
    </source>
</evidence>
<dbReference type="VEuPathDB" id="TriTrypDB:LmjF.14.0360"/>
<dbReference type="VEuPathDB" id="TriTrypDB:LMJLV39_140008800"/>
<dbReference type="eggNOG" id="ENOG502SBBM">
    <property type="taxonomic scope" value="Eukaryota"/>
</dbReference>
<proteinExistence type="predicted"/>
<protein>
    <recommendedName>
        <fullName evidence="6">CW-type domain-containing protein</fullName>
    </recommendedName>
</protein>
<reference evidence="7 8" key="1">
    <citation type="journal article" date="2005" name="Science">
        <title>The genome of the kinetoplastid parasite, Leishmania major.</title>
        <authorList>
            <person name="Ivens A.C."/>
            <person name="Peacock C.S."/>
            <person name="Worthey E.A."/>
            <person name="Murphy L."/>
            <person name="Aggarwal G."/>
            <person name="Berriman M."/>
            <person name="Sisk E."/>
            <person name="Rajandream M.A."/>
            <person name="Adlem E."/>
            <person name="Aert R."/>
            <person name="Anupama A."/>
            <person name="Apostolou Z."/>
            <person name="Attipoe P."/>
            <person name="Bason N."/>
            <person name="Bauser C."/>
            <person name="Beck A."/>
            <person name="Beverley S.M."/>
            <person name="Bianchettin G."/>
            <person name="Borzym K."/>
            <person name="Bothe G."/>
            <person name="Bruschi C.V."/>
            <person name="Collins M."/>
            <person name="Cadag E."/>
            <person name="Ciarloni L."/>
            <person name="Clayton C."/>
            <person name="Coulson R.M."/>
            <person name="Cronin A."/>
            <person name="Cruz A.K."/>
            <person name="Davies R.M."/>
            <person name="De Gaudenzi J."/>
            <person name="Dobson D.E."/>
            <person name="Duesterhoeft A."/>
            <person name="Fazelina G."/>
            <person name="Fosker N."/>
            <person name="Frasch A.C."/>
            <person name="Fraser A."/>
            <person name="Fuchs M."/>
            <person name="Gabel C."/>
            <person name="Goble A."/>
            <person name="Goffeau A."/>
            <person name="Harris D."/>
            <person name="Hertz-Fowler C."/>
            <person name="Hilbert H."/>
            <person name="Horn D."/>
            <person name="Huang Y."/>
            <person name="Klages S."/>
            <person name="Knights A."/>
            <person name="Kube M."/>
            <person name="Larke N."/>
            <person name="Litvin L."/>
            <person name="Lord A."/>
            <person name="Louie T."/>
            <person name="Marra M."/>
            <person name="Masuy D."/>
            <person name="Matthews K."/>
            <person name="Michaeli S."/>
            <person name="Mottram J.C."/>
            <person name="Muller-Auer S."/>
            <person name="Munden H."/>
            <person name="Nelson S."/>
            <person name="Norbertczak H."/>
            <person name="Oliver K."/>
            <person name="O'neil S."/>
            <person name="Pentony M."/>
            <person name="Pohl T.M."/>
            <person name="Price C."/>
            <person name="Purnelle B."/>
            <person name="Quail M.A."/>
            <person name="Rabbinowitsch E."/>
            <person name="Reinhardt R."/>
            <person name="Rieger M."/>
            <person name="Rinta J."/>
            <person name="Robben J."/>
            <person name="Robertson L."/>
            <person name="Ruiz J.C."/>
            <person name="Rutter S."/>
            <person name="Saunders D."/>
            <person name="Schafer M."/>
            <person name="Schein J."/>
            <person name="Schwartz D.C."/>
            <person name="Seeger K."/>
            <person name="Seyler A."/>
            <person name="Sharp S."/>
            <person name="Shin H."/>
            <person name="Sivam D."/>
            <person name="Squares R."/>
            <person name="Squares S."/>
            <person name="Tosato V."/>
            <person name="Vogt C."/>
            <person name="Volckaert G."/>
            <person name="Wambutt R."/>
            <person name="Warren T."/>
            <person name="Wedler H."/>
            <person name="Woodward J."/>
            <person name="Zhou S."/>
            <person name="Zimmermann W."/>
            <person name="Smith D.F."/>
            <person name="Blackwell J.M."/>
            <person name="Stuart K.D."/>
            <person name="Barrell B."/>
            <person name="Myler P.J."/>
        </authorList>
    </citation>
    <scope>NUCLEOTIDE SEQUENCE [LARGE SCALE GENOMIC DNA]</scope>
    <source>
        <strain evidence="8">MHOM/IL/81/Friedlin</strain>
    </source>
</reference>
<dbReference type="GO" id="GO:0008270">
    <property type="term" value="F:zinc ion binding"/>
    <property type="evidence" value="ECO:0007669"/>
    <property type="project" value="UniProtKB-KW"/>
</dbReference>
<dbReference type="HOGENOM" id="CLU_292944_0_0_1"/>
<dbReference type="SUPFAM" id="SSF47370">
    <property type="entry name" value="Bromodomain"/>
    <property type="match status" value="1"/>
</dbReference>
<dbReference type="GO" id="GO:0005856">
    <property type="term" value="C:cytoskeleton"/>
    <property type="evidence" value="ECO:0000318"/>
    <property type="project" value="GO_Central"/>
</dbReference>
<gene>
    <name evidence="7" type="ORF">LMJF_14_0360</name>
</gene>
<keyword evidence="4" id="KW-0103">Bromodomain</keyword>
<feature type="compositionally biased region" description="Low complexity" evidence="5">
    <location>
        <begin position="225"/>
        <end position="253"/>
    </location>
</feature>
<keyword evidence="1" id="KW-0479">Metal-binding</keyword>
<keyword evidence="2" id="KW-0863">Zinc-finger</keyword>
<dbReference type="STRING" id="5664.Q4QFU9"/>
<dbReference type="GO" id="GO:0030036">
    <property type="term" value="P:actin cytoskeleton organization"/>
    <property type="evidence" value="ECO:0000318"/>
    <property type="project" value="GO_Central"/>
</dbReference>
<accession>Q4QFU9</accession>
<dbReference type="Proteomes" id="UP000000542">
    <property type="component" value="Chromosome 14"/>
</dbReference>
<evidence type="ECO:0000313" key="7">
    <source>
        <dbReference type="EMBL" id="CAJ02772.1"/>
    </source>
</evidence>
<feature type="compositionally biased region" description="Low complexity" evidence="5">
    <location>
        <begin position="899"/>
        <end position="936"/>
    </location>
</feature>
<feature type="compositionally biased region" description="Basic residues" evidence="5">
    <location>
        <begin position="870"/>
        <end position="892"/>
    </location>
</feature>
<keyword evidence="8" id="KW-1185">Reference proteome</keyword>
<evidence type="ECO:0000256" key="2">
    <source>
        <dbReference type="ARBA" id="ARBA00022771"/>
    </source>
</evidence>
<feature type="domain" description="CW-type" evidence="6">
    <location>
        <begin position="736"/>
        <end position="782"/>
    </location>
</feature>
<feature type="compositionally biased region" description="Gly residues" evidence="5">
    <location>
        <begin position="833"/>
        <end position="843"/>
    </location>
</feature>
<feature type="compositionally biased region" description="Basic and acidic residues" evidence="5">
    <location>
        <begin position="201"/>
        <end position="217"/>
    </location>
</feature>
<feature type="compositionally biased region" description="Low complexity" evidence="5">
    <location>
        <begin position="185"/>
        <end position="195"/>
    </location>
</feature>
<organism evidence="7 8">
    <name type="scientific">Leishmania major</name>
    <dbReference type="NCBI Taxonomy" id="5664"/>
    <lineage>
        <taxon>Eukaryota</taxon>
        <taxon>Discoba</taxon>
        <taxon>Euglenozoa</taxon>
        <taxon>Kinetoplastea</taxon>
        <taxon>Metakinetoplastina</taxon>
        <taxon>Trypanosomatida</taxon>
        <taxon>Trypanosomatidae</taxon>
        <taxon>Leishmaniinae</taxon>
        <taxon>Leishmania</taxon>
    </lineage>
</organism>
<dbReference type="RefSeq" id="XP_001687635.1">
    <property type="nucleotide sequence ID" value="XM_001687583.1"/>
</dbReference>
<dbReference type="VEuPathDB" id="TriTrypDB:LMJSD75_140008700"/>
<name>Q4QFU9_LEIMA</name>
<dbReference type="OMA" id="YDTHALF"/>
<feature type="region of interest" description="Disordered" evidence="5">
    <location>
        <begin position="648"/>
        <end position="667"/>
    </location>
</feature>
<dbReference type="InterPro" id="IPR011124">
    <property type="entry name" value="Znf_CW"/>
</dbReference>
<dbReference type="EMBL" id="FR796410">
    <property type="protein sequence ID" value="CAJ02772.1"/>
    <property type="molecule type" value="Genomic_DNA"/>
</dbReference>
<feature type="region of interest" description="Disordered" evidence="5">
    <location>
        <begin position="780"/>
        <end position="851"/>
    </location>
</feature>
<feature type="region of interest" description="Disordered" evidence="5">
    <location>
        <begin position="863"/>
        <end position="966"/>
    </location>
</feature>
<evidence type="ECO:0000259" key="6">
    <source>
        <dbReference type="PROSITE" id="PS51050"/>
    </source>
</evidence>
<feature type="region of interest" description="Disordered" evidence="5">
    <location>
        <begin position="141"/>
        <end position="254"/>
    </location>
</feature>
<dbReference type="InParanoid" id="Q4QFU9"/>
<keyword evidence="3" id="KW-0862">Zinc</keyword>
<reference evidence="7 8" key="2">
    <citation type="journal article" date="2011" name="Genome Res.">
        <title>Chromosome and gene copy number variation allow major structural change between species and strains of Leishmania.</title>
        <authorList>
            <person name="Rogers M.B."/>
            <person name="Hilley J.D."/>
            <person name="Dickens N.J."/>
            <person name="Wilkes J."/>
            <person name="Bates P.A."/>
            <person name="Depledge D.P."/>
            <person name="Harris D."/>
            <person name="Her Y."/>
            <person name="Herzyk P."/>
            <person name="Imamura H."/>
            <person name="Otto T.D."/>
            <person name="Sanders M."/>
            <person name="Seeger K."/>
            <person name="Dujardin J.C."/>
            <person name="Berriman M."/>
            <person name="Smith D.F."/>
            <person name="Hertz-Fowler C."/>
            <person name="Mottram J.C."/>
        </authorList>
    </citation>
    <scope>NUCLEOTIDE SEQUENCE [LARGE SCALE GENOMIC DNA]</scope>
    <source>
        <strain evidence="8">MHOM/IL/81/Friedlin</strain>
    </source>
</reference>
<feature type="compositionally biased region" description="Basic residues" evidence="5">
    <location>
        <begin position="780"/>
        <end position="789"/>
    </location>
</feature>
<feature type="compositionally biased region" description="Basic residues" evidence="5">
    <location>
        <begin position="798"/>
        <end position="808"/>
    </location>
</feature>
<dbReference type="Gene3D" id="3.30.40.100">
    <property type="match status" value="1"/>
</dbReference>
<feature type="region of interest" description="Disordered" evidence="5">
    <location>
        <begin position="681"/>
        <end position="711"/>
    </location>
</feature>
<dbReference type="GeneID" id="5650235"/>
<sequence>MECPLSRVPFASIVVEEENGDGVGVAETPQVEAGCTGNVLTCAVDAVQQQPQQHRVHFAAFRASKAGVVHVVQDTAPTWHERAASPASNSSLTGSSGQVTHGLRLALSGAAAVTAAGSSTHSSPSESKGTVSFSRTLHLRSTAGPPQATTETPAQPSPQRVPPNKSSSRRRTLKDGAEAEETVTRAGSSSKTTAAAKHRSAAHESRRGGGRTDESASRRIHARPVRQSAASAAVAPPRSAASVPPSSSLVSASPEERAAEAHRLAVQATRPSSLSVCFDWWMYLCYYDTHALFTSQTTAFEVPLRPVATASASVFYAELTRCFAAWRRQHWDSLVVLRDVEPVDAGARHRGTATATRVVRDLVLLEYSNAVWYESLRVQRLMVQLLLSGSGGSWSFGVGCFDALLTALGAPPSVESPLCPAPPGPATVMPPYHVAPPGPPSGMAGTAANSPTTLVTVTRKDAAVGPLPTDGLSIRVPTATRMLSLLHVLDVLWNTLPTSIPFRMPVSEMEAPGYYRSTRDPVSLCQLYEEAFCGLTAPTHRACVRQRAHITRRLLEVQAYPPSRIGSGNAVGEEVQSCFFSPTHLRERLTTLKANCDDYNGGGSELSQQASALLSAGVKALRDSQAEEDSWTAYQVREEAHVREAPLAASNEHAAPQPGTAGARFLEDLPSLFPPSEAAAVVPPNLRQPPPIGEHAADVNSTSGHGESSRHRRVLHLRSANSNDAAASLSSSTSNRDLKDFWVQCDDCNAWHKLATRLNPVPDTWTCGFLGLSCSSRKKKHKADKRTLKKATTEGAKRTKASARRHCGARGGPKIDGTDAAPNTVTAAPHNLGGQGDDSGGGGGDDDDVPLVDMFPVAAGAAMVAATAKPPKRRRSTPRKPRTIRQKPKKARVVLPTPSSSSSSSSSSSGSSFDNDSSSSSKSDSSDSGPDSDSGLSDGGKGKATPAQPILHAPRHAKSSTVATHKLPRSTAVASSIGMCFATAAAAEATGAGAFHAGSATLQQLMQAVAELEGRPPQDNPFDQLEEIKRLEKRLSAMD</sequence>
<dbReference type="GO" id="GO:0051015">
    <property type="term" value="F:actin filament binding"/>
    <property type="evidence" value="ECO:0000318"/>
    <property type="project" value="GO_Central"/>
</dbReference>